<dbReference type="GO" id="GO:0000245">
    <property type="term" value="P:spliceosomal complex assembly"/>
    <property type="evidence" value="ECO:0007669"/>
    <property type="project" value="TreeGrafter"/>
</dbReference>
<evidence type="ECO:0000256" key="7">
    <source>
        <dbReference type="ARBA" id="ARBA00047899"/>
    </source>
</evidence>
<reference evidence="12 13" key="1">
    <citation type="submission" date="2019-06" db="EMBL/GenBank/DDBJ databases">
        <title>A chromosomal-level reference genome of Carpinus fangiana (Coryloideae, Betulaceae).</title>
        <authorList>
            <person name="Yang X."/>
            <person name="Wang Z."/>
            <person name="Zhang L."/>
            <person name="Hao G."/>
            <person name="Liu J."/>
            <person name="Yang Y."/>
        </authorList>
    </citation>
    <scope>NUCLEOTIDE SEQUENCE [LARGE SCALE GENOMIC DNA]</scope>
    <source>
        <strain evidence="12">Cfa_2016G</strain>
        <tissue evidence="12">Leaf</tissue>
    </source>
</reference>
<dbReference type="InterPro" id="IPR011009">
    <property type="entry name" value="Kinase-like_dom_sf"/>
</dbReference>
<dbReference type="Proteomes" id="UP000327013">
    <property type="component" value="Unassembled WGS sequence"/>
</dbReference>
<dbReference type="Pfam" id="PF00069">
    <property type="entry name" value="Pkinase"/>
    <property type="match status" value="2"/>
</dbReference>
<feature type="binding site" evidence="9">
    <location>
        <position position="84"/>
    </location>
    <ligand>
        <name>ATP</name>
        <dbReference type="ChEBI" id="CHEBI:30616"/>
    </ligand>
</feature>
<dbReference type="InterPro" id="IPR017441">
    <property type="entry name" value="Protein_kinase_ATP_BS"/>
</dbReference>
<dbReference type="SMART" id="SM00220">
    <property type="entry name" value="S_TKc"/>
    <property type="match status" value="1"/>
</dbReference>
<evidence type="ECO:0000313" key="12">
    <source>
        <dbReference type="EMBL" id="KAB8360699.1"/>
    </source>
</evidence>
<comment type="catalytic activity">
    <reaction evidence="7">
        <text>L-threonyl-[protein] + ATP = O-phospho-L-threonyl-[protein] + ADP + H(+)</text>
        <dbReference type="Rhea" id="RHEA:46608"/>
        <dbReference type="Rhea" id="RHEA-COMP:11060"/>
        <dbReference type="Rhea" id="RHEA-COMP:11605"/>
        <dbReference type="ChEBI" id="CHEBI:15378"/>
        <dbReference type="ChEBI" id="CHEBI:30013"/>
        <dbReference type="ChEBI" id="CHEBI:30616"/>
        <dbReference type="ChEBI" id="CHEBI:61977"/>
        <dbReference type="ChEBI" id="CHEBI:456216"/>
        <dbReference type="EC" id="2.7.11.1"/>
    </reaction>
</comment>
<evidence type="ECO:0000259" key="11">
    <source>
        <dbReference type="PROSITE" id="PS50011"/>
    </source>
</evidence>
<dbReference type="PANTHER" id="PTHR47634">
    <property type="entry name" value="PROTEIN KINASE DOMAIN-CONTAINING PROTEIN-RELATED"/>
    <property type="match status" value="1"/>
</dbReference>
<evidence type="ECO:0000313" key="13">
    <source>
        <dbReference type="Proteomes" id="UP000327013"/>
    </source>
</evidence>
<sequence length="463" mass="52000">MPTPSPPPTPNPEMPRCDAEERFERITLPVEWVESYRPGGLHPVHLNDLFKDGQYRTIRKVGNGSFSTVWLAVDQPNAKFVVLKIIRASFNDVGKELDIYHQLKRLSRDEYMLHLVQLLDHFEHRGPNGKHCCLVFEVMGPSASYMVENLPPELKSPGAGNYGPFQVWMAKSIIKQVLLAVHELHERGVAHGDLHYGNILFTVKGLSTSHEKELAQNLEESLAYESGKLPPPKFSARATVVRRIDGKEDRWAPEYLIQDAPLLNYVDLSYSFVIKLSDVGAAFMIANPPTTCVTPISLRAPEIILDLPLDQRIDIWSFGCLIFEMITGQRLFAVSSFGDDEMIETNDDHLLQFCDTLGHLPLSLRSKWAGHSRYFGPDLEKIRTNVESDEVDVEDGDAGSGDGAEKEGELVSWDRFAAEKPVEIGDVEAAEILQLLRSILQYDPNARPTTGQLLEHPWIAAIK</sequence>
<keyword evidence="13" id="KW-1185">Reference proteome</keyword>
<keyword evidence="3" id="KW-0808">Transferase</keyword>
<comment type="caution">
    <text evidence="12">The sequence shown here is derived from an EMBL/GenBank/DDBJ whole genome shotgun (WGS) entry which is preliminary data.</text>
</comment>
<evidence type="ECO:0000256" key="5">
    <source>
        <dbReference type="ARBA" id="ARBA00022777"/>
    </source>
</evidence>
<evidence type="ECO:0000256" key="6">
    <source>
        <dbReference type="ARBA" id="ARBA00022840"/>
    </source>
</evidence>
<dbReference type="AlphaFoldDB" id="A0A5N6KY08"/>
<keyword evidence="5" id="KW-0418">Kinase</keyword>
<evidence type="ECO:0000256" key="4">
    <source>
        <dbReference type="ARBA" id="ARBA00022741"/>
    </source>
</evidence>
<feature type="region of interest" description="Disordered" evidence="10">
    <location>
        <begin position="387"/>
        <end position="406"/>
    </location>
</feature>
<dbReference type="PROSITE" id="PS50011">
    <property type="entry name" value="PROTEIN_KINASE_DOM"/>
    <property type="match status" value="1"/>
</dbReference>
<keyword evidence="6 9" id="KW-0067">ATP-binding</keyword>
<keyword evidence="2" id="KW-0723">Serine/threonine-protein kinase</keyword>
<feature type="compositionally biased region" description="Acidic residues" evidence="10">
    <location>
        <begin position="387"/>
        <end position="397"/>
    </location>
</feature>
<dbReference type="PROSITE" id="PS00107">
    <property type="entry name" value="PROTEIN_KINASE_ATP"/>
    <property type="match status" value="1"/>
</dbReference>
<feature type="domain" description="Protein kinase" evidence="11">
    <location>
        <begin position="55"/>
        <end position="459"/>
    </location>
</feature>
<evidence type="ECO:0000256" key="10">
    <source>
        <dbReference type="SAM" id="MobiDB-lite"/>
    </source>
</evidence>
<evidence type="ECO:0000256" key="2">
    <source>
        <dbReference type="ARBA" id="ARBA00022527"/>
    </source>
</evidence>
<dbReference type="InterPro" id="IPR000719">
    <property type="entry name" value="Prot_kinase_dom"/>
</dbReference>
<evidence type="ECO:0000256" key="9">
    <source>
        <dbReference type="PROSITE-ProRule" id="PRU10141"/>
    </source>
</evidence>
<dbReference type="SUPFAM" id="SSF56112">
    <property type="entry name" value="Protein kinase-like (PK-like)"/>
    <property type="match status" value="1"/>
</dbReference>
<dbReference type="PANTHER" id="PTHR47634:SF9">
    <property type="entry name" value="PROTEIN KINASE DOMAIN-CONTAINING PROTEIN-RELATED"/>
    <property type="match status" value="1"/>
</dbReference>
<dbReference type="Gene3D" id="1.10.510.10">
    <property type="entry name" value="Transferase(Phosphotransferase) domain 1"/>
    <property type="match status" value="1"/>
</dbReference>
<evidence type="ECO:0000256" key="8">
    <source>
        <dbReference type="ARBA" id="ARBA00048679"/>
    </source>
</evidence>
<organism evidence="12 13">
    <name type="scientific">Carpinus fangiana</name>
    <dbReference type="NCBI Taxonomy" id="176857"/>
    <lineage>
        <taxon>Eukaryota</taxon>
        <taxon>Viridiplantae</taxon>
        <taxon>Streptophyta</taxon>
        <taxon>Embryophyta</taxon>
        <taxon>Tracheophyta</taxon>
        <taxon>Spermatophyta</taxon>
        <taxon>Magnoliopsida</taxon>
        <taxon>eudicotyledons</taxon>
        <taxon>Gunneridae</taxon>
        <taxon>Pentapetalae</taxon>
        <taxon>rosids</taxon>
        <taxon>fabids</taxon>
        <taxon>Fagales</taxon>
        <taxon>Betulaceae</taxon>
        <taxon>Carpinus</taxon>
    </lineage>
</organism>
<evidence type="ECO:0000256" key="3">
    <source>
        <dbReference type="ARBA" id="ARBA00022679"/>
    </source>
</evidence>
<dbReference type="Gene3D" id="3.30.200.20">
    <property type="entry name" value="Phosphorylase Kinase, domain 1"/>
    <property type="match status" value="1"/>
</dbReference>
<dbReference type="InterPro" id="IPR051334">
    <property type="entry name" value="SRPK"/>
</dbReference>
<dbReference type="EC" id="2.7.11.1" evidence="1"/>
<gene>
    <name evidence="12" type="ORF">FH972_024436</name>
</gene>
<protein>
    <recommendedName>
        <fullName evidence="1">non-specific serine/threonine protein kinase</fullName>
        <ecNumber evidence="1">2.7.11.1</ecNumber>
    </recommendedName>
</protein>
<dbReference type="EMBL" id="VIBQ01000017">
    <property type="protein sequence ID" value="KAB8360699.1"/>
    <property type="molecule type" value="Genomic_DNA"/>
</dbReference>
<keyword evidence="4 9" id="KW-0547">Nucleotide-binding</keyword>
<name>A0A5N6KY08_9ROSI</name>
<dbReference type="GO" id="GO:0050684">
    <property type="term" value="P:regulation of mRNA processing"/>
    <property type="evidence" value="ECO:0007669"/>
    <property type="project" value="TreeGrafter"/>
</dbReference>
<dbReference type="GO" id="GO:0005524">
    <property type="term" value="F:ATP binding"/>
    <property type="evidence" value="ECO:0007669"/>
    <property type="project" value="UniProtKB-UniRule"/>
</dbReference>
<dbReference type="OrthoDB" id="5979581at2759"/>
<comment type="catalytic activity">
    <reaction evidence="8">
        <text>L-seryl-[protein] + ATP = O-phospho-L-seryl-[protein] + ADP + H(+)</text>
        <dbReference type="Rhea" id="RHEA:17989"/>
        <dbReference type="Rhea" id="RHEA-COMP:9863"/>
        <dbReference type="Rhea" id="RHEA-COMP:11604"/>
        <dbReference type="ChEBI" id="CHEBI:15378"/>
        <dbReference type="ChEBI" id="CHEBI:29999"/>
        <dbReference type="ChEBI" id="CHEBI:30616"/>
        <dbReference type="ChEBI" id="CHEBI:83421"/>
        <dbReference type="ChEBI" id="CHEBI:456216"/>
        <dbReference type="EC" id="2.7.11.1"/>
    </reaction>
</comment>
<accession>A0A5N6KY08</accession>
<proteinExistence type="predicted"/>
<evidence type="ECO:0000256" key="1">
    <source>
        <dbReference type="ARBA" id="ARBA00012513"/>
    </source>
</evidence>
<dbReference type="GO" id="GO:0004674">
    <property type="term" value="F:protein serine/threonine kinase activity"/>
    <property type="evidence" value="ECO:0007669"/>
    <property type="project" value="UniProtKB-KW"/>
</dbReference>